<dbReference type="PANTHER" id="PTHR30545">
    <property type="entry name" value="SUGAR FERMENTATION STIMULATION PROTEIN A"/>
    <property type="match status" value="1"/>
</dbReference>
<evidence type="ECO:0000313" key="5">
    <source>
        <dbReference type="Proteomes" id="UP000572377"/>
    </source>
</evidence>
<evidence type="ECO:0000256" key="1">
    <source>
        <dbReference type="HAMAP-Rule" id="MF_00095"/>
    </source>
</evidence>
<dbReference type="Proteomes" id="UP000572377">
    <property type="component" value="Unassembled WGS sequence"/>
</dbReference>
<dbReference type="AlphaFoldDB" id="A0A849KUG5"/>
<evidence type="ECO:0000313" key="4">
    <source>
        <dbReference type="EMBL" id="NNU79241.1"/>
    </source>
</evidence>
<dbReference type="Pfam" id="PF03749">
    <property type="entry name" value="SfsA"/>
    <property type="match status" value="1"/>
</dbReference>
<feature type="domain" description="Sugar fermentation stimulation protein C-terminal" evidence="2">
    <location>
        <begin position="84"/>
        <end position="222"/>
    </location>
</feature>
<keyword evidence="5" id="KW-1185">Reference proteome</keyword>
<dbReference type="Gene3D" id="3.40.1350.60">
    <property type="match status" value="1"/>
</dbReference>
<evidence type="ECO:0000259" key="3">
    <source>
        <dbReference type="Pfam" id="PF17746"/>
    </source>
</evidence>
<dbReference type="HAMAP" id="MF_00095">
    <property type="entry name" value="SfsA"/>
    <property type="match status" value="1"/>
</dbReference>
<dbReference type="NCBIfam" id="TIGR00230">
    <property type="entry name" value="sfsA"/>
    <property type="match status" value="1"/>
</dbReference>
<dbReference type="CDD" id="cd22359">
    <property type="entry name" value="SfsA-like_bacterial"/>
    <property type="match status" value="1"/>
</dbReference>
<comment type="similarity">
    <text evidence="1">Belongs to the SfsA family.</text>
</comment>
<dbReference type="Pfam" id="PF17746">
    <property type="entry name" value="SfsA_N"/>
    <property type="match status" value="1"/>
</dbReference>
<sequence>MEFDIPLIRARLLRRYKRFLADVTLEDGREATAHCANPGAMLGVADPGATVWLEPATNPARKLRYSWKLVELPGGHMAGIDTGVPNRVVAEALAAGRIPAVAGYAAFRPEVRYRERSRVDFLLSSPGLPDCYLEVKNVHLRRDGTLAEFPDSVTARGAKHLDDLAAMVAAGHRAVMLYVVQRTDCDRLALAGDIDPFYAAAAARARAAGVEMLCHATRITTQGIWLDRALPVAVAG</sequence>
<proteinExistence type="inferred from homology"/>
<name>A0A849KUG5_9RHOB</name>
<comment type="caution">
    <text evidence="4">The sequence shown here is derived from an EMBL/GenBank/DDBJ whole genome shotgun (WGS) entry which is preliminary data.</text>
</comment>
<dbReference type="EMBL" id="JABFBC010000001">
    <property type="protein sequence ID" value="NNU79241.1"/>
    <property type="molecule type" value="Genomic_DNA"/>
</dbReference>
<dbReference type="GO" id="GO:0003677">
    <property type="term" value="F:DNA binding"/>
    <property type="evidence" value="ECO:0007669"/>
    <property type="project" value="InterPro"/>
</dbReference>
<evidence type="ECO:0000259" key="2">
    <source>
        <dbReference type="Pfam" id="PF03749"/>
    </source>
</evidence>
<dbReference type="InterPro" id="IPR041465">
    <property type="entry name" value="SfsA_N"/>
</dbReference>
<protein>
    <recommendedName>
        <fullName evidence="1">Sugar fermentation stimulation protein homolog</fullName>
    </recommendedName>
</protein>
<organism evidence="4 5">
    <name type="scientific">Halovulum dunhuangense</name>
    <dbReference type="NCBI Taxonomy" id="1505036"/>
    <lineage>
        <taxon>Bacteria</taxon>
        <taxon>Pseudomonadati</taxon>
        <taxon>Pseudomonadota</taxon>
        <taxon>Alphaproteobacteria</taxon>
        <taxon>Rhodobacterales</taxon>
        <taxon>Paracoccaceae</taxon>
        <taxon>Halovulum</taxon>
    </lineage>
</organism>
<reference evidence="4 5" key="1">
    <citation type="submission" date="2020-05" db="EMBL/GenBank/DDBJ databases">
        <title>Gimesia benthica sp. nov., a novel planctomycete isolated from a deep-sea water sample of the Northwest Indian Ocean.</title>
        <authorList>
            <person name="Wang J."/>
            <person name="Ruan C."/>
            <person name="Song L."/>
            <person name="Zhu Y."/>
            <person name="Li A."/>
            <person name="Zheng X."/>
            <person name="Wang L."/>
            <person name="Lu Z."/>
            <person name="Huang Y."/>
            <person name="Du W."/>
            <person name="Zhou Y."/>
            <person name="Huang L."/>
            <person name="Dai X."/>
        </authorList>
    </citation>
    <scope>NUCLEOTIDE SEQUENCE [LARGE SCALE GENOMIC DNA]</scope>
    <source>
        <strain evidence="4 5">YYQ-30</strain>
    </source>
</reference>
<feature type="domain" description="SfsA N-terminal OB" evidence="3">
    <location>
        <begin position="13"/>
        <end position="79"/>
    </location>
</feature>
<dbReference type="PANTHER" id="PTHR30545:SF2">
    <property type="entry name" value="SUGAR FERMENTATION STIMULATION PROTEIN A"/>
    <property type="match status" value="1"/>
</dbReference>
<accession>A0A849KUG5</accession>
<dbReference type="RefSeq" id="WP_171322043.1">
    <property type="nucleotide sequence ID" value="NZ_JABFBC010000001.1"/>
</dbReference>
<dbReference type="InterPro" id="IPR005224">
    <property type="entry name" value="SfsA"/>
</dbReference>
<dbReference type="InterPro" id="IPR040452">
    <property type="entry name" value="SfsA_C"/>
</dbReference>
<dbReference type="Gene3D" id="2.40.50.580">
    <property type="match status" value="1"/>
</dbReference>
<gene>
    <name evidence="1 4" type="primary">sfsA</name>
    <name evidence="4" type="ORF">HMH01_02205</name>
</gene>